<evidence type="ECO:0000313" key="2">
    <source>
        <dbReference type="Proteomes" id="UP000225735"/>
    </source>
</evidence>
<name>A0A1J0ME36_9CAUD</name>
<organism evidence="1 2">
    <name type="scientific">Mycobacterium phage Taptic</name>
    <dbReference type="NCBI Taxonomy" id="1920305"/>
    <lineage>
        <taxon>Viruses</taxon>
        <taxon>Duplodnaviria</taxon>
        <taxon>Heunggongvirae</taxon>
        <taxon>Uroviricota</taxon>
        <taxon>Caudoviricetes</taxon>
        <taxon>Northamptonvirus</taxon>
        <taxon>Northamptonvirus taptic</taxon>
    </lineage>
</organism>
<reference evidence="1 2" key="1">
    <citation type="submission" date="2016-11" db="EMBL/GenBank/DDBJ databases">
        <authorList>
            <person name="Seier E.R."/>
            <person name="Hipwell C.M."/>
            <person name="Kelliher A.B."/>
            <person name="Lando N.A."/>
            <person name="Tsaousis B.E."/>
            <person name="Esposito E.C."/>
            <person name="Heckman E.L."/>
            <person name="Mageeney C.M."/>
            <person name="Kenna M.A."/>
            <person name="Ware V.C."/>
            <person name="Garlena R.A."/>
            <person name="Russell D.A."/>
            <person name="Pope W.H."/>
            <person name="Jacobs-Sera D."/>
            <person name="Hendrix R.W."/>
            <person name="Hatfull G.F."/>
        </authorList>
    </citation>
    <scope>NUCLEOTIDE SEQUENCE [LARGE SCALE GENOMIC DNA]</scope>
</reference>
<dbReference type="EMBL" id="KY130461">
    <property type="protein sequence ID" value="APD19291.1"/>
    <property type="molecule type" value="Genomic_DNA"/>
</dbReference>
<dbReference type="Proteomes" id="UP000225735">
    <property type="component" value="Segment"/>
</dbReference>
<protein>
    <submittedName>
        <fullName evidence="1">Uncharacterized protein</fullName>
    </submittedName>
</protein>
<evidence type="ECO:0000313" key="1">
    <source>
        <dbReference type="EMBL" id="APD19291.1"/>
    </source>
</evidence>
<accession>A0A1J0ME36</accession>
<gene>
    <name evidence="1" type="ORF">SEA_TAPTIC_61</name>
</gene>
<sequence>MQTAFPSCALPGCRNIVADGGLCTECQTAFGDWVRPSTFPPTPPEVLEAREARYREVMAERARMVTEGLVLRRPAPVEATVEDERKPGQTCWMCEERRTCTKVEGRWECDKCRDVR</sequence>
<keyword evidence="2" id="KW-1185">Reference proteome</keyword>
<proteinExistence type="predicted"/>